<accession>A0ABT0LFG2</accession>
<gene>
    <name evidence="5" type="ORF">L2764_16790</name>
</gene>
<evidence type="ECO:0000259" key="4">
    <source>
        <dbReference type="Pfam" id="PF25989"/>
    </source>
</evidence>
<feature type="domain" description="CusB-like beta-barrel" evidence="3">
    <location>
        <begin position="194"/>
        <end position="267"/>
    </location>
</feature>
<dbReference type="Gene3D" id="2.40.30.170">
    <property type="match status" value="1"/>
</dbReference>
<evidence type="ECO:0000259" key="2">
    <source>
        <dbReference type="Pfam" id="PF25917"/>
    </source>
</evidence>
<dbReference type="Pfam" id="PF25954">
    <property type="entry name" value="Beta-barrel_RND_2"/>
    <property type="match status" value="1"/>
</dbReference>
<dbReference type="InterPro" id="IPR058637">
    <property type="entry name" value="YknX-like_C"/>
</dbReference>
<dbReference type="Proteomes" id="UP001203423">
    <property type="component" value="Unassembled WGS sequence"/>
</dbReference>
<comment type="similarity">
    <text evidence="1">Belongs to the membrane fusion protein (MFP) (TC 8.A.1) family.</text>
</comment>
<protein>
    <submittedName>
        <fullName evidence="5">Efflux RND transporter periplasmic adaptor subunit</fullName>
    </submittedName>
</protein>
<dbReference type="PANTHER" id="PTHR30469:SF16">
    <property type="entry name" value="HAE1 FAMILY EFFLUX PUMP MFP COMPONENT"/>
    <property type="match status" value="1"/>
</dbReference>
<organism evidence="5 6">
    <name type="scientific">Shewanella surugensis</name>
    <dbReference type="NCBI Taxonomy" id="212020"/>
    <lineage>
        <taxon>Bacteria</taxon>
        <taxon>Pseudomonadati</taxon>
        <taxon>Pseudomonadota</taxon>
        <taxon>Gammaproteobacteria</taxon>
        <taxon>Alteromonadales</taxon>
        <taxon>Shewanellaceae</taxon>
        <taxon>Shewanella</taxon>
    </lineage>
</organism>
<evidence type="ECO:0000313" key="6">
    <source>
        <dbReference type="Proteomes" id="UP001203423"/>
    </source>
</evidence>
<dbReference type="Gene3D" id="1.10.287.470">
    <property type="entry name" value="Helix hairpin bin"/>
    <property type="match status" value="1"/>
</dbReference>
<reference evidence="5 6" key="1">
    <citation type="submission" date="2022-01" db="EMBL/GenBank/DDBJ databases">
        <title>Whole genome-based taxonomy of the Shewanellaceae.</title>
        <authorList>
            <person name="Martin-Rodriguez A.J."/>
        </authorList>
    </citation>
    <scope>NUCLEOTIDE SEQUENCE [LARGE SCALE GENOMIC DNA]</scope>
    <source>
        <strain evidence="5 6">DSM 17177</strain>
    </source>
</reference>
<dbReference type="Pfam" id="PF25989">
    <property type="entry name" value="YknX_C"/>
    <property type="match status" value="1"/>
</dbReference>
<dbReference type="InterPro" id="IPR006143">
    <property type="entry name" value="RND_pump_MFP"/>
</dbReference>
<dbReference type="PANTHER" id="PTHR30469">
    <property type="entry name" value="MULTIDRUG RESISTANCE PROTEIN MDTA"/>
    <property type="match status" value="1"/>
</dbReference>
<evidence type="ECO:0000259" key="3">
    <source>
        <dbReference type="Pfam" id="PF25954"/>
    </source>
</evidence>
<dbReference type="InterPro" id="IPR058792">
    <property type="entry name" value="Beta-barrel_RND_2"/>
</dbReference>
<evidence type="ECO:0000313" key="5">
    <source>
        <dbReference type="EMBL" id="MCL1126085.1"/>
    </source>
</evidence>
<dbReference type="InterPro" id="IPR058625">
    <property type="entry name" value="MdtA-like_BSH"/>
</dbReference>
<dbReference type="Pfam" id="PF25917">
    <property type="entry name" value="BSH_RND"/>
    <property type="match status" value="1"/>
</dbReference>
<dbReference type="Gene3D" id="2.40.50.100">
    <property type="match status" value="1"/>
</dbReference>
<dbReference type="SUPFAM" id="SSF111369">
    <property type="entry name" value="HlyD-like secretion proteins"/>
    <property type="match status" value="1"/>
</dbReference>
<evidence type="ECO:0000256" key="1">
    <source>
        <dbReference type="ARBA" id="ARBA00009477"/>
    </source>
</evidence>
<feature type="domain" description="YknX-like C-terminal permuted SH3-like" evidence="4">
    <location>
        <begin position="273"/>
        <end position="341"/>
    </location>
</feature>
<feature type="domain" description="Multidrug resistance protein MdtA-like barrel-sandwich hybrid" evidence="2">
    <location>
        <begin position="63"/>
        <end position="182"/>
    </location>
</feature>
<proteinExistence type="inferred from homology"/>
<sequence>MKKILVIFVLVLTALGYHFLKEEQLTQANARPMVNVVVAKVTMGPIREEVEALGTTQANESIIVTSKVSDVVTKVNFSDGDKVKKGQLLIQLHDRAQAAQVTIAKVQLHDHIRELERIRELVTSQTVAVSERDRLQTAIDTANAQLLEADAALADRKIKAPFAGVLGLRQVSLGALVSPGDEITTLDDISVIKLDFSVPERFLQAIKVGNKVEAKAVAFDDEQFIGKVASIDSRVNPATRAVIVRTDIPNPEGRLLPGMLMTVKLIKSSREALILPESAIIPIQERHYVYVVDSEGVVSRQLVTLGIRKRGWVEIVDGIQLDQQVIVRGILKVRPGDKVSVSLSENFSFLEQAKVEPIA</sequence>
<comment type="caution">
    <text evidence="5">The sequence shown here is derived from an EMBL/GenBank/DDBJ whole genome shotgun (WGS) entry which is preliminary data.</text>
</comment>
<dbReference type="Gene3D" id="2.40.420.20">
    <property type="match status" value="1"/>
</dbReference>
<dbReference type="RefSeq" id="WP_248941430.1">
    <property type="nucleotide sequence ID" value="NZ_JAKIKS010000073.1"/>
</dbReference>
<name>A0ABT0LFG2_9GAMM</name>
<keyword evidence="6" id="KW-1185">Reference proteome</keyword>
<dbReference type="EMBL" id="JAKIKS010000073">
    <property type="protein sequence ID" value="MCL1126085.1"/>
    <property type="molecule type" value="Genomic_DNA"/>
</dbReference>
<dbReference type="NCBIfam" id="TIGR01730">
    <property type="entry name" value="RND_mfp"/>
    <property type="match status" value="1"/>
</dbReference>